<dbReference type="SUPFAM" id="SSF57667">
    <property type="entry name" value="beta-beta-alpha zinc fingers"/>
    <property type="match status" value="4"/>
</dbReference>
<dbReference type="InterPro" id="IPR013087">
    <property type="entry name" value="Znf_C2H2_type"/>
</dbReference>
<evidence type="ECO:0000313" key="14">
    <source>
        <dbReference type="EMBL" id="KAF7283829.1"/>
    </source>
</evidence>
<organism evidence="14 15">
    <name type="scientific">Rhynchophorus ferrugineus</name>
    <name type="common">Red palm weevil</name>
    <name type="synonym">Curculio ferrugineus</name>
    <dbReference type="NCBI Taxonomy" id="354439"/>
    <lineage>
        <taxon>Eukaryota</taxon>
        <taxon>Metazoa</taxon>
        <taxon>Ecdysozoa</taxon>
        <taxon>Arthropoda</taxon>
        <taxon>Hexapoda</taxon>
        <taxon>Insecta</taxon>
        <taxon>Pterygota</taxon>
        <taxon>Neoptera</taxon>
        <taxon>Endopterygota</taxon>
        <taxon>Coleoptera</taxon>
        <taxon>Polyphaga</taxon>
        <taxon>Cucujiformia</taxon>
        <taxon>Curculionidae</taxon>
        <taxon>Dryophthorinae</taxon>
        <taxon>Rhynchophorus</taxon>
    </lineage>
</organism>
<evidence type="ECO:0000256" key="1">
    <source>
        <dbReference type="ARBA" id="ARBA00004123"/>
    </source>
</evidence>
<feature type="compositionally biased region" description="Basic residues" evidence="11">
    <location>
        <begin position="162"/>
        <end position="172"/>
    </location>
</feature>
<protein>
    <submittedName>
        <fullName evidence="14">Uncharacterized protein</fullName>
    </submittedName>
</protein>
<evidence type="ECO:0000313" key="15">
    <source>
        <dbReference type="Proteomes" id="UP000625711"/>
    </source>
</evidence>
<evidence type="ECO:0000256" key="3">
    <source>
        <dbReference type="ARBA" id="ARBA00022737"/>
    </source>
</evidence>
<keyword evidence="7" id="KW-0804">Transcription</keyword>
<comment type="subcellular location">
    <subcellularLocation>
        <location evidence="1">Nucleus</location>
    </subcellularLocation>
</comment>
<dbReference type="GO" id="GO:0008270">
    <property type="term" value="F:zinc ion binding"/>
    <property type="evidence" value="ECO:0007669"/>
    <property type="project" value="UniProtKB-UniRule"/>
</dbReference>
<dbReference type="Proteomes" id="UP000625711">
    <property type="component" value="Unassembled WGS sequence"/>
</dbReference>
<evidence type="ECO:0000256" key="7">
    <source>
        <dbReference type="ARBA" id="ARBA00023163"/>
    </source>
</evidence>
<keyword evidence="5 10" id="KW-0862">Zinc</keyword>
<feature type="compositionally biased region" description="Acidic residues" evidence="11">
    <location>
        <begin position="120"/>
        <end position="136"/>
    </location>
</feature>
<keyword evidence="6" id="KW-0805">Transcription regulation</keyword>
<feature type="region of interest" description="Disordered" evidence="11">
    <location>
        <begin position="105"/>
        <end position="203"/>
    </location>
</feature>
<dbReference type="InterPro" id="IPR012934">
    <property type="entry name" value="Znf_AD"/>
</dbReference>
<evidence type="ECO:0000256" key="6">
    <source>
        <dbReference type="ARBA" id="ARBA00023015"/>
    </source>
</evidence>
<name>A0A834MMA4_RHYFE</name>
<feature type="domain" description="C2H2-type" evidence="12">
    <location>
        <begin position="241"/>
        <end position="268"/>
    </location>
</feature>
<evidence type="ECO:0000256" key="5">
    <source>
        <dbReference type="ARBA" id="ARBA00022833"/>
    </source>
</evidence>
<feature type="domain" description="C2H2-type" evidence="12">
    <location>
        <begin position="269"/>
        <end position="291"/>
    </location>
</feature>
<dbReference type="InterPro" id="IPR036236">
    <property type="entry name" value="Znf_C2H2_sf"/>
</dbReference>
<evidence type="ECO:0000256" key="4">
    <source>
        <dbReference type="ARBA" id="ARBA00022771"/>
    </source>
</evidence>
<gene>
    <name evidence="14" type="ORF">GWI33_022868</name>
</gene>
<keyword evidence="15" id="KW-1185">Reference proteome</keyword>
<dbReference type="GO" id="GO:0000978">
    <property type="term" value="F:RNA polymerase II cis-regulatory region sequence-specific DNA binding"/>
    <property type="evidence" value="ECO:0007669"/>
    <property type="project" value="TreeGrafter"/>
</dbReference>
<dbReference type="PANTHER" id="PTHR24399:SF70">
    <property type="entry name" value="C2H2-TYPE DOMAIN-CONTAINING PROTEIN"/>
    <property type="match status" value="1"/>
</dbReference>
<feature type="domain" description="C2H2-type" evidence="12">
    <location>
        <begin position="357"/>
        <end position="384"/>
    </location>
</feature>
<accession>A0A834MMA4</accession>
<feature type="binding site" evidence="10">
    <location>
        <position position="56"/>
    </location>
    <ligand>
        <name>Zn(2+)</name>
        <dbReference type="ChEBI" id="CHEBI:29105"/>
    </ligand>
</feature>
<feature type="domain" description="C2H2-type" evidence="12">
    <location>
        <begin position="313"/>
        <end position="340"/>
    </location>
</feature>
<evidence type="ECO:0000259" key="12">
    <source>
        <dbReference type="PROSITE" id="PS50157"/>
    </source>
</evidence>
<evidence type="ECO:0000256" key="11">
    <source>
        <dbReference type="SAM" id="MobiDB-lite"/>
    </source>
</evidence>
<evidence type="ECO:0000259" key="13">
    <source>
        <dbReference type="PROSITE" id="PS51915"/>
    </source>
</evidence>
<dbReference type="SMART" id="SM00868">
    <property type="entry name" value="zf-AD"/>
    <property type="match status" value="1"/>
</dbReference>
<dbReference type="GO" id="GO:0001227">
    <property type="term" value="F:DNA-binding transcription repressor activity, RNA polymerase II-specific"/>
    <property type="evidence" value="ECO:0007669"/>
    <property type="project" value="TreeGrafter"/>
</dbReference>
<dbReference type="AlphaFoldDB" id="A0A834MMA4"/>
<feature type="domain" description="C2H2-type" evidence="12">
    <location>
        <begin position="471"/>
        <end position="500"/>
    </location>
</feature>
<feature type="domain" description="C2H2-type" evidence="12">
    <location>
        <begin position="385"/>
        <end position="412"/>
    </location>
</feature>
<dbReference type="Pfam" id="PF00096">
    <property type="entry name" value="zf-C2H2"/>
    <property type="match status" value="6"/>
</dbReference>
<feature type="compositionally biased region" description="Basic and acidic residues" evidence="11">
    <location>
        <begin position="144"/>
        <end position="161"/>
    </location>
</feature>
<keyword evidence="8" id="KW-0539">Nucleus</keyword>
<dbReference type="Gene3D" id="3.30.160.60">
    <property type="entry name" value="Classic Zinc Finger"/>
    <property type="match status" value="7"/>
</dbReference>
<dbReference type="SMART" id="SM00355">
    <property type="entry name" value="ZnF_C2H2"/>
    <property type="match status" value="9"/>
</dbReference>
<dbReference type="OrthoDB" id="6077919at2759"/>
<evidence type="ECO:0000256" key="9">
    <source>
        <dbReference type="PROSITE-ProRule" id="PRU00042"/>
    </source>
</evidence>
<feature type="binding site" evidence="10">
    <location>
        <position position="16"/>
    </location>
    <ligand>
        <name>Zn(2+)</name>
        <dbReference type="ChEBI" id="CHEBI:29105"/>
    </ligand>
</feature>
<feature type="binding site" evidence="10">
    <location>
        <position position="59"/>
    </location>
    <ligand>
        <name>Zn(2+)</name>
        <dbReference type="ChEBI" id="CHEBI:29105"/>
    </ligand>
</feature>
<feature type="domain" description="ZAD" evidence="13">
    <location>
        <begin position="14"/>
        <end position="83"/>
    </location>
</feature>
<keyword evidence="3" id="KW-0677">Repeat</keyword>
<dbReference type="SUPFAM" id="SSF57716">
    <property type="entry name" value="Glucocorticoid receptor-like (DNA-binding domain)"/>
    <property type="match status" value="1"/>
</dbReference>
<feature type="domain" description="C2H2-type" evidence="12">
    <location>
        <begin position="208"/>
        <end position="235"/>
    </location>
</feature>
<evidence type="ECO:0000256" key="8">
    <source>
        <dbReference type="ARBA" id="ARBA00023242"/>
    </source>
</evidence>
<proteinExistence type="predicted"/>
<evidence type="ECO:0000256" key="10">
    <source>
        <dbReference type="PROSITE-ProRule" id="PRU01263"/>
    </source>
</evidence>
<reference evidence="14" key="1">
    <citation type="submission" date="2020-08" db="EMBL/GenBank/DDBJ databases">
        <title>Genome sequencing and assembly of the red palm weevil Rhynchophorus ferrugineus.</title>
        <authorList>
            <person name="Dias G.B."/>
            <person name="Bergman C.M."/>
            <person name="Manee M."/>
        </authorList>
    </citation>
    <scope>NUCLEOTIDE SEQUENCE</scope>
    <source>
        <strain evidence="14">AA-2017</strain>
        <tissue evidence="14">Whole larva</tissue>
    </source>
</reference>
<feature type="binding site" evidence="10">
    <location>
        <position position="19"/>
    </location>
    <ligand>
        <name>Zn(2+)</name>
        <dbReference type="ChEBI" id="CHEBI:29105"/>
    </ligand>
</feature>
<dbReference type="EMBL" id="JAACXV010000086">
    <property type="protein sequence ID" value="KAF7283829.1"/>
    <property type="molecule type" value="Genomic_DNA"/>
</dbReference>
<dbReference type="PROSITE" id="PS50157">
    <property type="entry name" value="ZINC_FINGER_C2H2_2"/>
    <property type="match status" value="9"/>
</dbReference>
<dbReference type="FunFam" id="3.30.160.60:FF:000100">
    <property type="entry name" value="Zinc finger 45-like"/>
    <property type="match status" value="1"/>
</dbReference>
<dbReference type="FunFam" id="3.30.160.60:FF:002343">
    <property type="entry name" value="Zinc finger protein 33A"/>
    <property type="match status" value="2"/>
</dbReference>
<dbReference type="GO" id="GO:0005654">
    <property type="term" value="C:nucleoplasm"/>
    <property type="evidence" value="ECO:0007669"/>
    <property type="project" value="TreeGrafter"/>
</dbReference>
<dbReference type="PROSITE" id="PS00028">
    <property type="entry name" value="ZINC_FINGER_C2H2_1"/>
    <property type="match status" value="9"/>
</dbReference>
<dbReference type="PROSITE" id="PS51915">
    <property type="entry name" value="ZAD"/>
    <property type="match status" value="1"/>
</dbReference>
<feature type="domain" description="C2H2-type" evidence="12">
    <location>
        <begin position="415"/>
        <end position="442"/>
    </location>
</feature>
<keyword evidence="4 9" id="KW-0863">Zinc-finger</keyword>
<dbReference type="FunFam" id="3.30.160.60:FF:000110">
    <property type="entry name" value="Zinc finger protein-like"/>
    <property type="match status" value="1"/>
</dbReference>
<evidence type="ECO:0000256" key="2">
    <source>
        <dbReference type="ARBA" id="ARBA00022723"/>
    </source>
</evidence>
<dbReference type="PANTHER" id="PTHR24399">
    <property type="entry name" value="ZINC FINGER AND BTB DOMAIN-CONTAINING"/>
    <property type="match status" value="1"/>
</dbReference>
<feature type="domain" description="C2H2-type" evidence="12">
    <location>
        <begin position="443"/>
        <end position="470"/>
    </location>
</feature>
<keyword evidence="2 10" id="KW-0479">Metal-binding</keyword>
<sequence length="505" mass="58925">MDSDFKIKTKDFPNICRACLVNTDLKPLVEIELIKIFTNISDIQIQKGDQLPTNFCLTCSNYLQEISKFAEICKANNTILKLVIESEEKENKVNDLDISVDTYACQDNDNSFDDVKPESPDDNDYDEDDDNEDNENDAYCLPLKQERNHSKDGDNYDNEKPFRRRGPRRRKNIFVQQKQLKSYVKRRGRKPKIESDDDDDDKSNSAIPVCKSCGTTFTSKTKLCSHYKEHEACRPKNFKLFKCEQCEKEFSTIRRRNEHMNIHTGETPYICSYCGKGFQLYPAHFKHVYRHRLALGEVELKPGYTEKRVKLNLKCDLCPKVFASRSGFANHQLIHQGVKIQYKKRIKKDEGPKLKNFLCNYCAKSFRTKVQLDDHIRGHTGERPFNCTYCHKCFKTKAALKTHEMNHLGTTPQRFKCETCNKPFSLKAHYEVHRRTHTGEKPFECHFCGKCFNYRGTWRIHLRIHTGETPYACPICGNRYHDKSSLNKHQKKKGHLGEAIKNESL</sequence>
<comment type="caution">
    <text evidence="14">The sequence shown here is derived from an EMBL/GenBank/DDBJ whole genome shotgun (WGS) entry which is preliminary data.</text>
</comment>